<gene>
    <name evidence="2" type="ORF">BN1204_028790</name>
</gene>
<evidence type="ECO:0000256" key="1">
    <source>
        <dbReference type="SAM" id="MobiDB-lite"/>
    </source>
</evidence>
<name>A0A0F7UB26_NEOCL</name>
<organism evidence="2">
    <name type="scientific">Neospora caninum (strain Liverpool)</name>
    <dbReference type="NCBI Taxonomy" id="572307"/>
    <lineage>
        <taxon>Eukaryota</taxon>
        <taxon>Sar</taxon>
        <taxon>Alveolata</taxon>
        <taxon>Apicomplexa</taxon>
        <taxon>Conoidasida</taxon>
        <taxon>Coccidia</taxon>
        <taxon>Eucoccidiorida</taxon>
        <taxon>Eimeriorina</taxon>
        <taxon>Sarcocystidae</taxon>
        <taxon>Neospora</taxon>
    </lineage>
</organism>
<feature type="compositionally biased region" description="Polar residues" evidence="1">
    <location>
        <begin position="185"/>
        <end position="198"/>
    </location>
</feature>
<proteinExistence type="predicted"/>
<evidence type="ECO:0000313" key="2">
    <source>
        <dbReference type="EMBL" id="CEL67074.1"/>
    </source>
</evidence>
<dbReference type="EMBL" id="LN714482">
    <property type="protein sequence ID" value="CEL67074.1"/>
    <property type="molecule type" value="Genomic_DNA"/>
</dbReference>
<feature type="region of interest" description="Disordered" evidence="1">
    <location>
        <begin position="185"/>
        <end position="270"/>
    </location>
</feature>
<feature type="region of interest" description="Disordered" evidence="1">
    <location>
        <begin position="651"/>
        <end position="738"/>
    </location>
</feature>
<feature type="compositionally biased region" description="Polar residues" evidence="1">
    <location>
        <begin position="690"/>
        <end position="706"/>
    </location>
</feature>
<feature type="compositionally biased region" description="Low complexity" evidence="1">
    <location>
        <begin position="251"/>
        <end position="265"/>
    </location>
</feature>
<protein>
    <recommendedName>
        <fullName evidence="3">RAP domain-containing protein</fullName>
    </recommendedName>
</protein>
<feature type="compositionally biased region" description="Low complexity" evidence="1">
    <location>
        <begin position="230"/>
        <end position="240"/>
    </location>
</feature>
<evidence type="ECO:0008006" key="3">
    <source>
        <dbReference type="Google" id="ProtNLM"/>
    </source>
</evidence>
<reference evidence="2" key="1">
    <citation type="journal article" date="2015" name="PLoS ONE">
        <title>Comprehensive Evaluation of Toxoplasma gondii VEG and Neospora caninum LIV Genomes with Tachyzoite Stage Transcriptome and Proteome Defines Novel Transcript Features.</title>
        <authorList>
            <person name="Ramaprasad A."/>
            <person name="Mourier T."/>
            <person name="Naeem R."/>
            <person name="Malas T.B."/>
            <person name="Moussa E."/>
            <person name="Panigrahi A."/>
            <person name="Vermont S.J."/>
            <person name="Otto T.D."/>
            <person name="Wastling J."/>
            <person name="Pain A."/>
        </authorList>
    </citation>
    <scope>NUCLEOTIDE SEQUENCE</scope>
    <source>
        <strain evidence="2">Liverpool</strain>
    </source>
</reference>
<feature type="compositionally biased region" description="Basic and acidic residues" evidence="1">
    <location>
        <begin position="675"/>
        <end position="689"/>
    </location>
</feature>
<sequence length="1380" mass="148080">MRAQLPSTLLCAGITESRCLWVARTQNRRPCLTPNSFLHVGHFVSTVRIEGNDNGKGLQADTGGRGQQQLPPVRSTLVREARRACVQRNSLVDMYQAAEKVQEGLARGEVSAGDAATLLGLFAKKKFVYKPFWRSVGKSLLPLLPLVDAKGLALILNAFANVGVVNRRLLREAADLIVLGNSTAQQQKTQRLQGSNTDGFDLSPVEAEDSLSRGNASPKKPGTSCGDEGTPATTTPKKAALPVWGHSPNVSEPEAGSSSEGGPAARGLRDTGNAFRREDGVEDFLVPSALNAKLKRGEMSVSGKCYGQKAHTTYGTFSNEGIACRLPACADTPPTGAGTNSPFSPESAKEPLGAGGINKEPVQCGEERLEDLSSDVHAGTVLSLRCQVPQRSGIVLKDVEMTEPGIRTPAGRGFEGNAHDSIFTVSGPDTLRAPSTESILPQQGRYGKNEEPYCTATMSFSSVPHPLQVSNPARGEKLVACVGENSSNIGGEHTDGLAGKVEREGVNPGDHEGHASTALVKRMNAQDIALVANAFAKLGVKDLELYAALADNIPAVLSQASALQLVTLFAAYSKLDIHDVSVYRAITDELLREGAYIGKEYQPGFPRLPPKITELDAGAVAVLLNCIQKAQFDNPHLACALLTHLEETRSAVKGKKRTGGVKANAAGDAAGRRVASKDGFETGSRHEAETQSSQYRGATQPRCSGNSESESRARPSAAGEDASSGRHRGQSRSIGMPQANSDFRLYHDLGPREVSLTLNALTRLPHPKSLRSAIVTHASKLLSSMNDTDVLITTKALIRLHSKLGHSDAENLFLQIRSRFRAHGCGIRELAALATALQRLVALAPQLQSPAKTLVQEIAPRVTNRLYKLENRTFIQLASAFVTLHASEENTTQEILVEISRRLPDLELDEKLAALHVVYVFSSNGIAVALDIAPFIVRSILDTIDGLKEDRLSKWGAAGAKTLVTAATELRDVSGSLMDRLILAVSSTVPLMSQGQTLSVAIALLSCCNPAAHTAGERSMWKALISGLVYPQARAIAQVQQETDFSVCHHVPLPDSSDCRERHADASDAIIDLGECWSDEDHGTPAETRSSEGVGFGACHLNEDELASDSCNQSIDKGFHRSVSKVILGWFLLVANVDSAERSYRPGTFPLESFIPSAERNLTGEDSPGATTVTSALETLRRFVETSKGRWLAPVKASRCHKVWNIAFSSAVTDCLLQSFSCNVPVLRIPTGNQAALEAYSQKSITGEVQAALCAVASEMWQARVNDFILKEGRNLKLRDEMDTMNSGDVMQEPGGERIGDTLRLLVEAELERLSALSYCRRFPCELDEIPPCCPDGLNAAATRFNCARPASCPVVYSFPVIGPFVVTAIVDLPYSTSQS</sequence>
<accession>A0A0F7UB26</accession>